<comment type="caution">
    <text evidence="4">The sequence shown here is derived from an EMBL/GenBank/DDBJ whole genome shotgun (WGS) entry which is preliminary data.</text>
</comment>
<feature type="domain" description="Solute-binding protein family 5" evidence="3">
    <location>
        <begin position="73"/>
        <end position="421"/>
    </location>
</feature>
<proteinExistence type="inferred from homology"/>
<name>A0A7W5Z1Y2_9HYPH</name>
<organism evidence="4 5">
    <name type="scientific">Pseudochelatococcus contaminans</name>
    <dbReference type="NCBI Taxonomy" id="1538103"/>
    <lineage>
        <taxon>Bacteria</taxon>
        <taxon>Pseudomonadati</taxon>
        <taxon>Pseudomonadota</taxon>
        <taxon>Alphaproteobacteria</taxon>
        <taxon>Hyphomicrobiales</taxon>
        <taxon>Chelatococcaceae</taxon>
        <taxon>Pseudochelatococcus</taxon>
    </lineage>
</organism>
<dbReference type="GO" id="GO:1904680">
    <property type="term" value="F:peptide transmembrane transporter activity"/>
    <property type="evidence" value="ECO:0007669"/>
    <property type="project" value="TreeGrafter"/>
</dbReference>
<protein>
    <submittedName>
        <fullName evidence="4">Peptide/nickel transport system substrate-binding protein</fullName>
    </submittedName>
</protein>
<evidence type="ECO:0000256" key="1">
    <source>
        <dbReference type="ARBA" id="ARBA00004418"/>
    </source>
</evidence>
<dbReference type="Proteomes" id="UP000537592">
    <property type="component" value="Unassembled WGS sequence"/>
</dbReference>
<dbReference type="InterPro" id="IPR039424">
    <property type="entry name" value="SBP_5"/>
</dbReference>
<evidence type="ECO:0000259" key="3">
    <source>
        <dbReference type="Pfam" id="PF00496"/>
    </source>
</evidence>
<dbReference type="CDD" id="cd08490">
    <property type="entry name" value="PBP2_NikA_DppA_OppA_like_3"/>
    <property type="match status" value="1"/>
</dbReference>
<gene>
    <name evidence="4" type="ORF">FHS81_000552</name>
</gene>
<evidence type="ECO:0000313" key="4">
    <source>
        <dbReference type="EMBL" id="MBB3808498.1"/>
    </source>
</evidence>
<dbReference type="EMBL" id="JACICC010000001">
    <property type="protein sequence ID" value="MBB3808498.1"/>
    <property type="molecule type" value="Genomic_DNA"/>
</dbReference>
<accession>A0A7W5Z1Y2</accession>
<keyword evidence="5" id="KW-1185">Reference proteome</keyword>
<dbReference type="Gene3D" id="3.40.190.10">
    <property type="entry name" value="Periplasmic binding protein-like II"/>
    <property type="match status" value="1"/>
</dbReference>
<dbReference type="PANTHER" id="PTHR30290:SF83">
    <property type="entry name" value="ABC TRANSPORTER SUBSTRATE-BINDING PROTEIN"/>
    <property type="match status" value="1"/>
</dbReference>
<dbReference type="Pfam" id="PF00496">
    <property type="entry name" value="SBP_bac_5"/>
    <property type="match status" value="1"/>
</dbReference>
<reference evidence="4 5" key="1">
    <citation type="submission" date="2020-08" db="EMBL/GenBank/DDBJ databases">
        <title>Genomic Encyclopedia of Type Strains, Phase IV (KMG-IV): sequencing the most valuable type-strain genomes for metagenomic binning, comparative biology and taxonomic classification.</title>
        <authorList>
            <person name="Goeker M."/>
        </authorList>
    </citation>
    <scope>NUCLEOTIDE SEQUENCE [LARGE SCALE GENOMIC DNA]</scope>
    <source>
        <strain evidence="4 5">DSM 28760</strain>
    </source>
</reference>
<dbReference type="SUPFAM" id="SSF53850">
    <property type="entry name" value="Periplasmic binding protein-like II"/>
    <property type="match status" value="1"/>
</dbReference>
<dbReference type="GO" id="GO:0043190">
    <property type="term" value="C:ATP-binding cassette (ABC) transporter complex"/>
    <property type="evidence" value="ECO:0007669"/>
    <property type="project" value="InterPro"/>
</dbReference>
<dbReference type="PANTHER" id="PTHR30290">
    <property type="entry name" value="PERIPLASMIC BINDING COMPONENT OF ABC TRANSPORTER"/>
    <property type="match status" value="1"/>
</dbReference>
<evidence type="ECO:0000256" key="2">
    <source>
        <dbReference type="ARBA" id="ARBA00005695"/>
    </source>
</evidence>
<dbReference type="GO" id="GO:0015833">
    <property type="term" value="P:peptide transport"/>
    <property type="evidence" value="ECO:0007669"/>
    <property type="project" value="TreeGrafter"/>
</dbReference>
<dbReference type="GO" id="GO:0030288">
    <property type="term" value="C:outer membrane-bounded periplasmic space"/>
    <property type="evidence" value="ECO:0007669"/>
    <property type="project" value="UniProtKB-ARBA"/>
</dbReference>
<dbReference type="InterPro" id="IPR000914">
    <property type="entry name" value="SBP_5_dom"/>
</dbReference>
<dbReference type="Gene3D" id="3.10.105.10">
    <property type="entry name" value="Dipeptide-binding Protein, Domain 3"/>
    <property type="match status" value="1"/>
</dbReference>
<comment type="similarity">
    <text evidence="2">Belongs to the bacterial solute-binding protein 5 family.</text>
</comment>
<dbReference type="RefSeq" id="WP_183750487.1">
    <property type="nucleotide sequence ID" value="NZ_JACICC010000001.1"/>
</dbReference>
<dbReference type="PIRSF" id="PIRSF002741">
    <property type="entry name" value="MppA"/>
    <property type="match status" value="1"/>
</dbReference>
<comment type="subcellular location">
    <subcellularLocation>
        <location evidence="1">Periplasm</location>
    </subcellularLocation>
</comment>
<evidence type="ECO:0000313" key="5">
    <source>
        <dbReference type="Proteomes" id="UP000537592"/>
    </source>
</evidence>
<sequence length="515" mass="54379">MFGKAASILSVSVGALVIALGVSGPVRAASGAEVFNVVAPFEVKSMEPSTSGDVFLRTGVAETLVDVDENGKPLPALAERWEVSDDGKVWRFFVLPGVVFHDGSNLTAESITHALNVALARSGGLLAKAPIESIAPEGETVVVTLKQPFAPLLAFLAHNTTQILAPASYAADDTVVKVIGTGPFSLGAFEPPLKFSVERFDGYWGEKPAIAKANYLAAGRGETRALLAESGDADYVLNLDPASRVRLEKGDKVDVLSIAIPRTVLLKVNAGHPALKDVATRQALSAAIDREGIATAILRLPDAGATQLFPPSVGTWHNKSIAPLAYDIDKAKALLAEAGWTPGNDGVLERDGTRFAVTLTTYPDRPELPLIAAALQEQLREVGIAATINSTNSSEIPAKHQDGTLELGLVARNFALVPDPIGTILQDYPPQGGDWGALNWSNAEFNAAIDALSRTADASEGQVLRDKAVSILQAELPVIPVAWYQQTAAVSKKVEGARLDPFERSFGLAKVRKAP</sequence>
<dbReference type="InterPro" id="IPR030678">
    <property type="entry name" value="Peptide/Ni-bd"/>
</dbReference>
<dbReference type="AlphaFoldDB" id="A0A7W5Z1Y2"/>